<gene>
    <name evidence="3" type="primary">Dsim\GD25690</name>
    <name evidence="3" type="ORF">Dsim_GD25690</name>
</gene>
<dbReference type="PhylomeDB" id="B4NV37"/>
<reference evidence="3 4" key="1">
    <citation type="journal article" date="2007" name="Nature">
        <title>Evolution of genes and genomes on the Drosophila phylogeny.</title>
        <authorList>
            <consortium name="Drosophila 12 Genomes Consortium"/>
            <person name="Clark A.G."/>
            <person name="Eisen M.B."/>
            <person name="Smith D.R."/>
            <person name="Bergman C.M."/>
            <person name="Oliver B."/>
            <person name="Markow T.A."/>
            <person name="Kaufman T.C."/>
            <person name="Kellis M."/>
            <person name="Gelbart W."/>
            <person name="Iyer V.N."/>
            <person name="Pollard D.A."/>
            <person name="Sackton T.B."/>
            <person name="Larracuente A.M."/>
            <person name="Singh N.D."/>
            <person name="Abad J.P."/>
            <person name="Abt D.N."/>
            <person name="Adryan B."/>
            <person name="Aguade M."/>
            <person name="Akashi H."/>
            <person name="Anderson W.W."/>
            <person name="Aquadro C.F."/>
            <person name="Ardell D.H."/>
            <person name="Arguello R."/>
            <person name="Artieri C.G."/>
            <person name="Barbash D.A."/>
            <person name="Barker D."/>
            <person name="Barsanti P."/>
            <person name="Batterham P."/>
            <person name="Batzoglou S."/>
            <person name="Begun D."/>
            <person name="Bhutkar A."/>
            <person name="Blanco E."/>
            <person name="Bosak S.A."/>
            <person name="Bradley R.K."/>
            <person name="Brand A.D."/>
            <person name="Brent M.R."/>
            <person name="Brooks A.N."/>
            <person name="Brown R.H."/>
            <person name="Butlin R.K."/>
            <person name="Caggese C."/>
            <person name="Calvi B.R."/>
            <person name="Bernardo de Carvalho A."/>
            <person name="Caspi A."/>
            <person name="Castrezana S."/>
            <person name="Celniker S.E."/>
            <person name="Chang J.L."/>
            <person name="Chapple C."/>
            <person name="Chatterji S."/>
            <person name="Chinwalla A."/>
            <person name="Civetta A."/>
            <person name="Clifton S.W."/>
            <person name="Comeron J.M."/>
            <person name="Costello J.C."/>
            <person name="Coyne J.A."/>
            <person name="Daub J."/>
            <person name="David R.G."/>
            <person name="Delcher A.L."/>
            <person name="Delehaunty K."/>
            <person name="Do C.B."/>
            <person name="Ebling H."/>
            <person name="Edwards K."/>
            <person name="Eickbush T."/>
            <person name="Evans J.D."/>
            <person name="Filipski A."/>
            <person name="Findeiss S."/>
            <person name="Freyhult E."/>
            <person name="Fulton L."/>
            <person name="Fulton R."/>
            <person name="Garcia A.C."/>
            <person name="Gardiner A."/>
            <person name="Garfield D.A."/>
            <person name="Garvin B.E."/>
            <person name="Gibson G."/>
            <person name="Gilbert D."/>
            <person name="Gnerre S."/>
            <person name="Godfrey J."/>
            <person name="Good R."/>
            <person name="Gotea V."/>
            <person name="Gravely B."/>
            <person name="Greenberg A.J."/>
            <person name="Griffiths-Jones S."/>
            <person name="Gross S."/>
            <person name="Guigo R."/>
            <person name="Gustafson E.A."/>
            <person name="Haerty W."/>
            <person name="Hahn M.W."/>
            <person name="Halligan D.L."/>
            <person name="Halpern A.L."/>
            <person name="Halter G.M."/>
            <person name="Han M.V."/>
            <person name="Heger A."/>
            <person name="Hillier L."/>
            <person name="Hinrichs A.S."/>
            <person name="Holmes I."/>
            <person name="Hoskins R.A."/>
            <person name="Hubisz M.J."/>
            <person name="Hultmark D."/>
            <person name="Huntley M.A."/>
            <person name="Jaffe D.B."/>
            <person name="Jagadeeshan S."/>
            <person name="Jeck W.R."/>
            <person name="Johnson J."/>
            <person name="Jones C.D."/>
            <person name="Jordan W.C."/>
            <person name="Karpen G.H."/>
            <person name="Kataoka E."/>
            <person name="Keightley P.D."/>
            <person name="Kheradpour P."/>
            <person name="Kirkness E.F."/>
            <person name="Koerich L.B."/>
            <person name="Kristiansen K."/>
            <person name="Kudrna D."/>
            <person name="Kulathinal R.J."/>
            <person name="Kumar S."/>
            <person name="Kwok R."/>
            <person name="Lander E."/>
            <person name="Langley C.H."/>
            <person name="Lapoint R."/>
            <person name="Lazzaro B.P."/>
            <person name="Lee S.J."/>
            <person name="Levesque L."/>
            <person name="Li R."/>
            <person name="Lin C.F."/>
            <person name="Lin M.F."/>
            <person name="Lindblad-Toh K."/>
            <person name="Llopart A."/>
            <person name="Long M."/>
            <person name="Low L."/>
            <person name="Lozovsky E."/>
            <person name="Lu J."/>
            <person name="Luo M."/>
            <person name="Machado C.A."/>
            <person name="Makalowski W."/>
            <person name="Marzo M."/>
            <person name="Matsuda M."/>
            <person name="Matzkin L."/>
            <person name="McAllister B."/>
            <person name="McBride C.S."/>
            <person name="McKernan B."/>
            <person name="McKernan K."/>
            <person name="Mendez-Lago M."/>
            <person name="Minx P."/>
            <person name="Mollenhauer M.U."/>
            <person name="Montooth K."/>
            <person name="Mount S.M."/>
            <person name="Mu X."/>
            <person name="Myers E."/>
            <person name="Negre B."/>
            <person name="Newfeld S."/>
            <person name="Nielsen R."/>
            <person name="Noor M.A."/>
            <person name="O'Grady P."/>
            <person name="Pachter L."/>
            <person name="Papaceit M."/>
            <person name="Parisi M.J."/>
            <person name="Parisi M."/>
            <person name="Parts L."/>
            <person name="Pedersen J.S."/>
            <person name="Pesole G."/>
            <person name="Phillippy A.M."/>
            <person name="Ponting C.P."/>
            <person name="Pop M."/>
            <person name="Porcelli D."/>
            <person name="Powell J.R."/>
            <person name="Prohaska S."/>
            <person name="Pruitt K."/>
            <person name="Puig M."/>
            <person name="Quesneville H."/>
            <person name="Ram K.R."/>
            <person name="Rand D."/>
            <person name="Rasmussen M.D."/>
            <person name="Reed L.K."/>
            <person name="Reenan R."/>
            <person name="Reily A."/>
            <person name="Remington K.A."/>
            <person name="Rieger T.T."/>
            <person name="Ritchie M.G."/>
            <person name="Robin C."/>
            <person name="Rogers Y.H."/>
            <person name="Rohde C."/>
            <person name="Rozas J."/>
            <person name="Rubenfield M.J."/>
            <person name="Ruiz A."/>
            <person name="Russo S."/>
            <person name="Salzberg S.L."/>
            <person name="Sanchez-Gracia A."/>
            <person name="Saranga D.J."/>
            <person name="Sato H."/>
            <person name="Schaeffer S.W."/>
            <person name="Schatz M.C."/>
            <person name="Schlenke T."/>
            <person name="Schwartz R."/>
            <person name="Segarra C."/>
            <person name="Singh R.S."/>
            <person name="Sirot L."/>
            <person name="Sirota M."/>
            <person name="Sisneros N.B."/>
            <person name="Smith C.D."/>
            <person name="Smith T.F."/>
            <person name="Spieth J."/>
            <person name="Stage D.E."/>
            <person name="Stark A."/>
            <person name="Stephan W."/>
            <person name="Strausberg R.L."/>
            <person name="Strempel S."/>
            <person name="Sturgill D."/>
            <person name="Sutton G."/>
            <person name="Sutton G.G."/>
            <person name="Tao W."/>
            <person name="Teichmann S."/>
            <person name="Tobari Y.N."/>
            <person name="Tomimura Y."/>
            <person name="Tsolas J.M."/>
            <person name="Valente V.L."/>
            <person name="Venter E."/>
            <person name="Venter J.C."/>
            <person name="Vicario S."/>
            <person name="Vieira F.G."/>
            <person name="Vilella A.J."/>
            <person name="Villasante A."/>
            <person name="Walenz B."/>
            <person name="Wang J."/>
            <person name="Wasserman M."/>
            <person name="Watts T."/>
            <person name="Wilson D."/>
            <person name="Wilson R.K."/>
            <person name="Wing R.A."/>
            <person name="Wolfner M.F."/>
            <person name="Wong A."/>
            <person name="Wong G.K."/>
            <person name="Wu C.I."/>
            <person name="Wu G."/>
            <person name="Yamamoto D."/>
            <person name="Yang H.P."/>
            <person name="Yang S.P."/>
            <person name="Yorke J.A."/>
            <person name="Yoshida K."/>
            <person name="Zdobnov E."/>
            <person name="Zhang P."/>
            <person name="Zhang Y."/>
            <person name="Zimin A.V."/>
            <person name="Baldwin J."/>
            <person name="Abdouelleil A."/>
            <person name="Abdulkadir J."/>
            <person name="Abebe A."/>
            <person name="Abera B."/>
            <person name="Abreu J."/>
            <person name="Acer S.C."/>
            <person name="Aftuck L."/>
            <person name="Alexander A."/>
            <person name="An P."/>
            <person name="Anderson E."/>
            <person name="Anderson S."/>
            <person name="Arachi H."/>
            <person name="Azer M."/>
            <person name="Bachantsang P."/>
            <person name="Barry A."/>
            <person name="Bayul T."/>
            <person name="Berlin A."/>
            <person name="Bessette D."/>
            <person name="Bloom T."/>
            <person name="Blye J."/>
            <person name="Boguslavskiy L."/>
            <person name="Bonnet C."/>
            <person name="Boukhgalter B."/>
            <person name="Bourzgui I."/>
            <person name="Brown A."/>
            <person name="Cahill P."/>
            <person name="Channer S."/>
            <person name="Cheshatsang Y."/>
            <person name="Chuda L."/>
            <person name="Citroen M."/>
            <person name="Collymore A."/>
            <person name="Cooke P."/>
            <person name="Costello M."/>
            <person name="D'Aco K."/>
            <person name="Daza R."/>
            <person name="De Haan G."/>
            <person name="DeGray S."/>
            <person name="DeMaso C."/>
            <person name="Dhargay N."/>
            <person name="Dooley K."/>
            <person name="Dooley E."/>
            <person name="Doricent M."/>
            <person name="Dorje P."/>
            <person name="Dorjee K."/>
            <person name="Dupes A."/>
            <person name="Elong R."/>
            <person name="Falk J."/>
            <person name="Farina A."/>
            <person name="Faro S."/>
            <person name="Ferguson D."/>
            <person name="Fisher S."/>
            <person name="Foley C.D."/>
            <person name="Franke A."/>
            <person name="Friedrich D."/>
            <person name="Gadbois L."/>
            <person name="Gearin G."/>
            <person name="Gearin C.R."/>
            <person name="Giannoukos G."/>
            <person name="Goode T."/>
            <person name="Graham J."/>
            <person name="Grandbois E."/>
            <person name="Grewal S."/>
            <person name="Gyaltsen K."/>
            <person name="Hafez N."/>
            <person name="Hagos B."/>
            <person name="Hall J."/>
            <person name="Henson C."/>
            <person name="Hollinger A."/>
            <person name="Honan T."/>
            <person name="Huard M.D."/>
            <person name="Hughes L."/>
            <person name="Hurhula B."/>
            <person name="Husby M.E."/>
            <person name="Kamat A."/>
            <person name="Kanga B."/>
            <person name="Kashin S."/>
            <person name="Khazanovich D."/>
            <person name="Kisner P."/>
            <person name="Lance K."/>
            <person name="Lara M."/>
            <person name="Lee W."/>
            <person name="Lennon N."/>
            <person name="Letendre F."/>
            <person name="LeVine R."/>
            <person name="Lipovsky A."/>
            <person name="Liu X."/>
            <person name="Liu J."/>
            <person name="Liu S."/>
            <person name="Lokyitsang T."/>
            <person name="Lokyitsang Y."/>
            <person name="Lubonja R."/>
            <person name="Lui A."/>
            <person name="MacDonald P."/>
            <person name="Magnisalis V."/>
            <person name="Maru K."/>
            <person name="Matthews C."/>
            <person name="McCusker W."/>
            <person name="McDonough S."/>
            <person name="Mehta T."/>
            <person name="Meldrim J."/>
            <person name="Meneus L."/>
            <person name="Mihai O."/>
            <person name="Mihalev A."/>
            <person name="Mihova T."/>
            <person name="Mittelman R."/>
            <person name="Mlenga V."/>
            <person name="Montmayeur A."/>
            <person name="Mulrain L."/>
            <person name="Navidi A."/>
            <person name="Naylor J."/>
            <person name="Negash T."/>
            <person name="Nguyen T."/>
            <person name="Nguyen N."/>
            <person name="Nicol R."/>
            <person name="Norbu C."/>
            <person name="Norbu N."/>
            <person name="Novod N."/>
            <person name="O'Neill B."/>
            <person name="Osman S."/>
            <person name="Markiewicz E."/>
            <person name="Oyono O.L."/>
            <person name="Patti C."/>
            <person name="Phunkhang P."/>
            <person name="Pierre F."/>
            <person name="Priest M."/>
            <person name="Raghuraman S."/>
            <person name="Rege F."/>
            <person name="Reyes R."/>
            <person name="Rise C."/>
            <person name="Rogov P."/>
            <person name="Ross K."/>
            <person name="Ryan E."/>
            <person name="Settipalli S."/>
            <person name="Shea T."/>
            <person name="Sherpa N."/>
            <person name="Shi L."/>
            <person name="Shih D."/>
            <person name="Sparrow T."/>
            <person name="Spaulding J."/>
            <person name="Stalker J."/>
            <person name="Stange-Thomann N."/>
            <person name="Stavropoulos S."/>
            <person name="Stone C."/>
            <person name="Strader C."/>
            <person name="Tesfaye S."/>
            <person name="Thomson T."/>
            <person name="Thoulutsang Y."/>
            <person name="Thoulutsang D."/>
            <person name="Topham K."/>
            <person name="Topping I."/>
            <person name="Tsamla T."/>
            <person name="Vassiliev H."/>
            <person name="Vo A."/>
            <person name="Wangchuk T."/>
            <person name="Wangdi T."/>
            <person name="Weiand M."/>
            <person name="Wilkinson J."/>
            <person name="Wilson A."/>
            <person name="Yadav S."/>
            <person name="Young G."/>
            <person name="Yu Q."/>
            <person name="Zembek L."/>
            <person name="Zhong D."/>
            <person name="Zimmer A."/>
            <person name="Zwirko Z."/>
            <person name="Jaffe D.B."/>
            <person name="Alvarez P."/>
            <person name="Brockman W."/>
            <person name="Butler J."/>
            <person name="Chin C."/>
            <person name="Gnerre S."/>
            <person name="Grabherr M."/>
            <person name="Kleber M."/>
            <person name="Mauceli E."/>
            <person name="MacCallum I."/>
        </authorList>
    </citation>
    <scope>NUCLEOTIDE SEQUENCE [LARGE SCALE GENOMIC DNA]</scope>
    <source>
        <strain evidence="4">white501</strain>
    </source>
</reference>
<evidence type="ECO:0000313" key="3">
    <source>
        <dbReference type="EMBL" id="EDX15910.1"/>
    </source>
</evidence>
<keyword evidence="2" id="KW-0472">Membrane</keyword>
<dbReference type="OMA" id="IINHINC"/>
<feature type="transmembrane region" description="Helical" evidence="2">
    <location>
        <begin position="122"/>
        <end position="140"/>
    </location>
</feature>
<dbReference type="Proteomes" id="UP000000304">
    <property type="component" value="Unassembled WGS sequence"/>
</dbReference>
<proteinExistence type="predicted"/>
<name>B4NV37_DROSI</name>
<keyword evidence="4" id="KW-1185">Reference proteome</keyword>
<sequence length="195" mass="21728">MKPSCEAKNVDTDEIVVEPEQQWIVVISRNQTWAEPSCAEPFLIEGTTIINHINCSILIDGVKYDDTELFYKEKIKLSLPAVKNITINATVENLNLDKIVFHLQENNAKIVRVKQSTTDLRFLTYISAVILVIFIIYTLVVKRKITYLPNPAPSVNYVSPIPSLWPSLHSRGGGVTTSAIPTSSSPPPKPPRANC</sequence>
<dbReference type="HOGENOM" id="CLU_1385522_0_0_1"/>
<evidence type="ECO:0000313" key="4">
    <source>
        <dbReference type="Proteomes" id="UP000000304"/>
    </source>
</evidence>
<keyword evidence="2" id="KW-1133">Transmembrane helix</keyword>
<organism evidence="3 4">
    <name type="scientific">Drosophila simulans</name>
    <name type="common">Fruit fly</name>
    <dbReference type="NCBI Taxonomy" id="7240"/>
    <lineage>
        <taxon>Eukaryota</taxon>
        <taxon>Metazoa</taxon>
        <taxon>Ecdysozoa</taxon>
        <taxon>Arthropoda</taxon>
        <taxon>Hexapoda</taxon>
        <taxon>Insecta</taxon>
        <taxon>Pterygota</taxon>
        <taxon>Neoptera</taxon>
        <taxon>Endopterygota</taxon>
        <taxon>Diptera</taxon>
        <taxon>Brachycera</taxon>
        <taxon>Muscomorpha</taxon>
        <taxon>Ephydroidea</taxon>
        <taxon>Drosophilidae</taxon>
        <taxon>Drosophila</taxon>
        <taxon>Sophophora</taxon>
    </lineage>
</organism>
<dbReference type="EMBL" id="CH985700">
    <property type="protein sequence ID" value="EDX15910.1"/>
    <property type="molecule type" value="Genomic_DNA"/>
</dbReference>
<accession>B4NV37</accession>
<protein>
    <submittedName>
        <fullName evidence="3">GD25690</fullName>
    </submittedName>
</protein>
<dbReference type="AlphaFoldDB" id="B4NV37"/>
<feature type="region of interest" description="Disordered" evidence="1">
    <location>
        <begin position="175"/>
        <end position="195"/>
    </location>
</feature>
<evidence type="ECO:0000256" key="1">
    <source>
        <dbReference type="SAM" id="MobiDB-lite"/>
    </source>
</evidence>
<evidence type="ECO:0000256" key="2">
    <source>
        <dbReference type="SAM" id="Phobius"/>
    </source>
</evidence>
<keyword evidence="2" id="KW-0812">Transmembrane</keyword>
<feature type="compositionally biased region" description="Pro residues" evidence="1">
    <location>
        <begin position="184"/>
        <end position="195"/>
    </location>
</feature>